<keyword evidence="1" id="KW-0472">Membrane</keyword>
<evidence type="ECO:0008006" key="3">
    <source>
        <dbReference type="Google" id="ProtNLM"/>
    </source>
</evidence>
<proteinExistence type="predicted"/>
<accession>A0A160VH36</accession>
<reference evidence="2" key="1">
    <citation type="submission" date="2015-10" db="EMBL/GenBank/DDBJ databases">
        <authorList>
            <person name="Gilbert D.G."/>
        </authorList>
    </citation>
    <scope>NUCLEOTIDE SEQUENCE</scope>
</reference>
<keyword evidence="1" id="KW-1133">Transmembrane helix</keyword>
<sequence length="99" mass="11212">MIEFLTWMPAVVLPGAALIQLVKLWKTHDPSGVSTLSWLLFGVANIGAYVLFAQTGGYFSVQAIMAFLLTSVLNFWIVWTVLKYRFKPNENDELERTTD</sequence>
<gene>
    <name evidence="2" type="ORF">MGWOODY_Mmi2666</name>
</gene>
<name>A0A160VH36_9ZZZZ</name>
<feature type="transmembrane region" description="Helical" evidence="1">
    <location>
        <begin position="32"/>
        <end position="52"/>
    </location>
</feature>
<evidence type="ECO:0000256" key="1">
    <source>
        <dbReference type="SAM" id="Phobius"/>
    </source>
</evidence>
<dbReference type="Gene3D" id="1.20.1280.290">
    <property type="match status" value="1"/>
</dbReference>
<protein>
    <recommendedName>
        <fullName evidence="3">PQ loop repeat protein</fullName>
    </recommendedName>
</protein>
<evidence type="ECO:0000313" key="2">
    <source>
        <dbReference type="EMBL" id="CUV10015.1"/>
    </source>
</evidence>
<feature type="transmembrane region" description="Helical" evidence="1">
    <location>
        <begin position="58"/>
        <end position="82"/>
    </location>
</feature>
<keyword evidence="1" id="KW-0812">Transmembrane</keyword>
<dbReference type="AlphaFoldDB" id="A0A160VH36"/>
<organism evidence="2">
    <name type="scientific">hydrothermal vent metagenome</name>
    <dbReference type="NCBI Taxonomy" id="652676"/>
    <lineage>
        <taxon>unclassified sequences</taxon>
        <taxon>metagenomes</taxon>
        <taxon>ecological metagenomes</taxon>
    </lineage>
</organism>
<feature type="transmembrane region" description="Helical" evidence="1">
    <location>
        <begin position="6"/>
        <end position="25"/>
    </location>
</feature>
<dbReference type="EMBL" id="FAXC01000341">
    <property type="protein sequence ID" value="CUV10015.1"/>
    <property type="molecule type" value="Genomic_DNA"/>
</dbReference>